<evidence type="ECO:0000313" key="1">
    <source>
        <dbReference type="EMBL" id="GEM50757.1"/>
    </source>
</evidence>
<dbReference type="Gene3D" id="3.90.1720.70">
    <property type="match status" value="1"/>
</dbReference>
<protein>
    <submittedName>
        <fullName evidence="1">Uncharacterized protein</fullName>
    </submittedName>
</protein>
<gene>
    <name evidence="1" type="ORF">EB1_05470</name>
</gene>
<evidence type="ECO:0000313" key="2">
    <source>
        <dbReference type="Proteomes" id="UP000321245"/>
    </source>
</evidence>
<dbReference type="AlphaFoldDB" id="A0A511NDT3"/>
<dbReference type="Proteomes" id="UP000321245">
    <property type="component" value="Unassembled WGS sequence"/>
</dbReference>
<proteinExistence type="predicted"/>
<name>A0A511NDT3_9FLAO</name>
<keyword evidence="2" id="KW-1185">Reference proteome</keyword>
<dbReference type="EMBL" id="BJXC01000002">
    <property type="protein sequence ID" value="GEM50757.1"/>
    <property type="molecule type" value="Genomic_DNA"/>
</dbReference>
<accession>A0A511NDT3</accession>
<reference evidence="1 2" key="1">
    <citation type="submission" date="2019-07" db="EMBL/GenBank/DDBJ databases">
        <title>Whole genome shotgun sequence of Empedobacter brevis NBRC 14943.</title>
        <authorList>
            <person name="Hosoyama A."/>
            <person name="Uohara A."/>
            <person name="Ohji S."/>
            <person name="Ichikawa N."/>
        </authorList>
    </citation>
    <scope>NUCLEOTIDE SEQUENCE [LARGE SCALE GENOMIC DNA]</scope>
    <source>
        <strain evidence="1 2">NBRC 14943</strain>
    </source>
</reference>
<organism evidence="1 2">
    <name type="scientific">Empedobacter brevis NBRC 14943 = ATCC 43319</name>
    <dbReference type="NCBI Taxonomy" id="1218108"/>
    <lineage>
        <taxon>Bacteria</taxon>
        <taxon>Pseudomonadati</taxon>
        <taxon>Bacteroidota</taxon>
        <taxon>Flavobacteriia</taxon>
        <taxon>Flavobacteriales</taxon>
        <taxon>Weeksellaceae</taxon>
        <taxon>Empedobacter</taxon>
    </lineage>
</organism>
<sequence length="58" mass="6763">MPIIDLDLKSMMKVFGRDKFPKTNYFGATGHIDIFDGIKCKVSCHFQDALEIHFWELN</sequence>
<comment type="caution">
    <text evidence="1">The sequence shown here is derived from an EMBL/GenBank/DDBJ whole genome shotgun (WGS) entry which is preliminary data.</text>
</comment>